<proteinExistence type="predicted"/>
<gene>
    <name evidence="2" type="ORF">MVEN_02351100</name>
</gene>
<dbReference type="AlphaFoldDB" id="A0A8H7CEU2"/>
<dbReference type="Proteomes" id="UP000620124">
    <property type="component" value="Unassembled WGS sequence"/>
</dbReference>
<feature type="region of interest" description="Disordered" evidence="1">
    <location>
        <begin position="317"/>
        <end position="337"/>
    </location>
</feature>
<dbReference type="CDD" id="cd00303">
    <property type="entry name" value="retropepsin_like"/>
    <property type="match status" value="1"/>
</dbReference>
<evidence type="ECO:0000313" key="2">
    <source>
        <dbReference type="EMBL" id="KAF7333357.1"/>
    </source>
</evidence>
<feature type="region of interest" description="Disordered" evidence="1">
    <location>
        <begin position="947"/>
        <end position="1008"/>
    </location>
</feature>
<feature type="compositionally biased region" description="Polar residues" evidence="1">
    <location>
        <begin position="947"/>
        <end position="964"/>
    </location>
</feature>
<name>A0A8H7CEU2_9AGAR</name>
<dbReference type="InterPro" id="IPR021109">
    <property type="entry name" value="Peptidase_aspartic_dom_sf"/>
</dbReference>
<feature type="compositionally biased region" description="Polar residues" evidence="1">
    <location>
        <begin position="991"/>
        <end position="1008"/>
    </location>
</feature>
<evidence type="ECO:0000256" key="1">
    <source>
        <dbReference type="SAM" id="MobiDB-lite"/>
    </source>
</evidence>
<protein>
    <submittedName>
        <fullName evidence="2">Uncharacterized protein</fullName>
    </submittedName>
</protein>
<dbReference type="SUPFAM" id="SSF50630">
    <property type="entry name" value="Acid proteases"/>
    <property type="match status" value="1"/>
</dbReference>
<evidence type="ECO:0000313" key="3">
    <source>
        <dbReference type="Proteomes" id="UP000620124"/>
    </source>
</evidence>
<sequence>MATAGPVAGFKIPAAWDQNRLKFDGNTVNSLRIFLRNCETVFSAGGITDEQEKKKKLLEYLDHIDTREQWEKLPTFDAGNTFESWKTAILRLYPEIEDMASGSLTKLEEICRENRPISRSELGKLRRFAMAFTNEAEKLLTKSALIVNLTLVEWILWVLEPTFASELENSMNQAAIIAVTHPLPQPPAPAGQPPVAGQPPPSGLQLEDRRGDRLPYKQVLRMADLIADNWVGRTARNNLVGGSRASALVGTTIATVPVGVPETVTIKTEFSDKMDTFASELAQLKDTSVLQEKRLTDSIKRVESSIENSMKLLSQTIRGKPPHQEITSAGQSMRPEERQVTREFGSHRERGPCYFCNGPHLVNECTIKDEFIDLGWIVVENGLIKLGNGNWIPRFPEGPSRMQKVEDHYRKQGIMRDSANVKRVNMMQTFYSEHGYAAPTYFDPLEHSRVDHLYDTHDDEVRSAQVQQLKARYQAPPQNNYVPIAQNYQAPSFQSSTGIQVPMLPPGIAGQQPALQFQQIPHTQNTAPNAQPAGGVDLGQLIQLLNALKGENPAAQEQFVATRSGAKSDPSGPGFLGSSRREAEGRAHARPSRTAKPPEDRTSAAETERNWRKRGNEEKHVEFVEPEELDKENEPIKAPNRRTERQIVLDDDFEEVEPAPIPFVPLEKPQTEVSNGRNLKSAMKVPSKEKAFKLVPKLDDPNIVQSLVDQTKTKTLDGITVEMLAAMNGDYAKKLRDITYKTRVPLKPVLMSGILSQQSEFPFMEDDLPIRLEPDAIALENLPPVDSLFISTEQDPGLDPGCMVCTDVVLQYYSTLEEGQAPKQIYTSMDSASLRVVFPLVSGREKVECILDSGSQIVSMALTIAERLGISWDPDIQIFMQSANGQLKKSAGLARNVPFLFGDIPIYLQIHIIDQPAYQVLLGRPFDILTESVIQNHKNGSQFVTIRDPNQNRRVTMPTHSRGTFSAVRDAKQRVETEETPREDEKPKAGTGSQPEELSADFQRSSRN</sequence>
<feature type="region of interest" description="Disordered" evidence="1">
    <location>
        <begin position="182"/>
        <end position="208"/>
    </location>
</feature>
<feature type="compositionally biased region" description="Basic and acidic residues" evidence="1">
    <location>
        <begin position="596"/>
        <end position="623"/>
    </location>
</feature>
<dbReference type="EMBL" id="JACAZI010000029">
    <property type="protein sequence ID" value="KAF7333357.1"/>
    <property type="molecule type" value="Genomic_DNA"/>
</dbReference>
<dbReference type="Gene3D" id="2.40.70.10">
    <property type="entry name" value="Acid Proteases"/>
    <property type="match status" value="1"/>
</dbReference>
<feature type="compositionally biased region" description="Basic and acidic residues" evidence="1">
    <location>
        <begin position="969"/>
        <end position="988"/>
    </location>
</feature>
<dbReference type="OrthoDB" id="2962718at2759"/>
<feature type="compositionally biased region" description="Pro residues" evidence="1">
    <location>
        <begin position="183"/>
        <end position="202"/>
    </location>
</feature>
<feature type="region of interest" description="Disordered" evidence="1">
    <location>
        <begin position="561"/>
        <end position="636"/>
    </location>
</feature>
<reference evidence="2" key="1">
    <citation type="submission" date="2020-05" db="EMBL/GenBank/DDBJ databases">
        <title>Mycena genomes resolve the evolution of fungal bioluminescence.</title>
        <authorList>
            <person name="Tsai I.J."/>
        </authorList>
    </citation>
    <scope>NUCLEOTIDE SEQUENCE</scope>
    <source>
        <strain evidence="2">CCC161011</strain>
    </source>
</reference>
<organism evidence="2 3">
    <name type="scientific">Mycena venus</name>
    <dbReference type="NCBI Taxonomy" id="2733690"/>
    <lineage>
        <taxon>Eukaryota</taxon>
        <taxon>Fungi</taxon>
        <taxon>Dikarya</taxon>
        <taxon>Basidiomycota</taxon>
        <taxon>Agaricomycotina</taxon>
        <taxon>Agaricomycetes</taxon>
        <taxon>Agaricomycetidae</taxon>
        <taxon>Agaricales</taxon>
        <taxon>Marasmiineae</taxon>
        <taxon>Mycenaceae</taxon>
        <taxon>Mycena</taxon>
    </lineage>
</organism>
<keyword evidence="3" id="KW-1185">Reference proteome</keyword>
<accession>A0A8H7CEU2</accession>
<comment type="caution">
    <text evidence="2">The sequence shown here is derived from an EMBL/GenBank/DDBJ whole genome shotgun (WGS) entry which is preliminary data.</text>
</comment>